<dbReference type="Proteomes" id="UP000028058">
    <property type="component" value="Unassembled WGS sequence"/>
</dbReference>
<evidence type="ECO:0000313" key="2">
    <source>
        <dbReference type="Proteomes" id="UP000028058"/>
    </source>
</evidence>
<dbReference type="EMBL" id="JNAD02000013">
    <property type="protein sequence ID" value="RKM92562.1"/>
    <property type="molecule type" value="Genomic_DNA"/>
</dbReference>
<keyword evidence="2" id="KW-1185">Reference proteome</keyword>
<accession>A0A420UXX3</accession>
<gene>
    <name evidence="1" type="ORF">SFRA_024540</name>
</gene>
<reference evidence="1 2" key="1">
    <citation type="journal article" date="2014" name="Genome Announc.">
        <title>Draft Genome Sequence of Streptomyces fradiae ATCC 19609, a Strain Highly Sensitive to Antibiotics.</title>
        <authorList>
            <person name="Bekker O.B."/>
            <person name="Klimina K.M."/>
            <person name="Vatlin A.A."/>
            <person name="Zakharevich N.V."/>
            <person name="Kasianov A.S."/>
            <person name="Danilenko V.N."/>
        </authorList>
    </citation>
    <scope>NUCLEOTIDE SEQUENCE [LARGE SCALE GENOMIC DNA]</scope>
    <source>
        <strain evidence="1 2">ATCC 19609</strain>
    </source>
</reference>
<protein>
    <submittedName>
        <fullName evidence="1">Uncharacterized protein</fullName>
    </submittedName>
</protein>
<evidence type="ECO:0000313" key="1">
    <source>
        <dbReference type="EMBL" id="RKM92562.1"/>
    </source>
</evidence>
<dbReference type="OrthoDB" id="4345618at2"/>
<proteinExistence type="predicted"/>
<comment type="caution">
    <text evidence="1">The sequence shown here is derived from an EMBL/GenBank/DDBJ whole genome shotgun (WGS) entry which is preliminary data.</text>
</comment>
<dbReference type="AlphaFoldDB" id="A0A420UXX3"/>
<dbReference type="RefSeq" id="WP_043472587.1">
    <property type="nucleotide sequence ID" value="NZ_JNAD02000013.1"/>
</dbReference>
<sequence>MLDIETCANDAAGVVARLGTYPHRAPVMDEGALVEACRVQAGTWVTRRFDVAVPAELSGTGALVDLTAAICDAAGDTPDWATPKGADDGVTWYGLAHLDNAHADALRAYHGHGDAHLLGALYSLISAGAALRGGCGDVRGMDPFEDRLPVLDEQALIQTVRVQLNTWIPAVLEIPGYAAEEIRSAAGLSDVLEQVADAARAAFGGMDDGDSIRGMTHLAHARAHGLKAGYGDGDAFVFAALGSLVLAAACLT</sequence>
<organism evidence="1 2">
    <name type="scientific">Streptomyces xinghaiensis</name>
    <dbReference type="NCBI Taxonomy" id="1038928"/>
    <lineage>
        <taxon>Bacteria</taxon>
        <taxon>Bacillati</taxon>
        <taxon>Actinomycetota</taxon>
        <taxon>Actinomycetes</taxon>
        <taxon>Kitasatosporales</taxon>
        <taxon>Streptomycetaceae</taxon>
        <taxon>Streptomyces</taxon>
    </lineage>
</organism>
<name>A0A420UXX3_9ACTN</name>